<dbReference type="OrthoDB" id="10689442at2759"/>
<keyword evidence="2" id="KW-0812">Transmembrane</keyword>
<feature type="compositionally biased region" description="Polar residues" evidence="1">
    <location>
        <begin position="628"/>
        <end position="637"/>
    </location>
</feature>
<feature type="compositionally biased region" description="Low complexity" evidence="1">
    <location>
        <begin position="441"/>
        <end position="457"/>
    </location>
</feature>
<organism evidence="3 4">
    <name type="scientific">Fragilariopsis cylindrus CCMP1102</name>
    <dbReference type="NCBI Taxonomy" id="635003"/>
    <lineage>
        <taxon>Eukaryota</taxon>
        <taxon>Sar</taxon>
        <taxon>Stramenopiles</taxon>
        <taxon>Ochrophyta</taxon>
        <taxon>Bacillariophyta</taxon>
        <taxon>Bacillariophyceae</taxon>
        <taxon>Bacillariophycidae</taxon>
        <taxon>Bacillariales</taxon>
        <taxon>Bacillariaceae</taxon>
        <taxon>Fragilariopsis</taxon>
    </lineage>
</organism>
<evidence type="ECO:0000256" key="2">
    <source>
        <dbReference type="SAM" id="Phobius"/>
    </source>
</evidence>
<feature type="region of interest" description="Disordered" evidence="1">
    <location>
        <begin position="102"/>
        <end position="121"/>
    </location>
</feature>
<feature type="region of interest" description="Disordered" evidence="1">
    <location>
        <begin position="127"/>
        <end position="170"/>
    </location>
</feature>
<feature type="region of interest" description="Disordered" evidence="1">
    <location>
        <begin position="204"/>
        <end position="254"/>
    </location>
</feature>
<keyword evidence="4" id="KW-1185">Reference proteome</keyword>
<protein>
    <submittedName>
        <fullName evidence="3">Uncharacterized protein</fullName>
    </submittedName>
</protein>
<evidence type="ECO:0000313" key="4">
    <source>
        <dbReference type="Proteomes" id="UP000095751"/>
    </source>
</evidence>
<feature type="transmembrane region" description="Helical" evidence="2">
    <location>
        <begin position="948"/>
        <end position="969"/>
    </location>
</feature>
<feature type="compositionally biased region" description="Polar residues" evidence="1">
    <location>
        <begin position="728"/>
        <end position="741"/>
    </location>
</feature>
<dbReference type="Proteomes" id="UP000095751">
    <property type="component" value="Unassembled WGS sequence"/>
</dbReference>
<feature type="compositionally biased region" description="Low complexity" evidence="1">
    <location>
        <begin position="102"/>
        <end position="115"/>
    </location>
</feature>
<keyword evidence="2" id="KW-1133">Transmembrane helix</keyword>
<dbReference type="KEGG" id="fcy:FRACYDRAFT_252619"/>
<dbReference type="AlphaFoldDB" id="A0A1E7EMB8"/>
<feature type="compositionally biased region" description="Basic and acidic residues" evidence="1">
    <location>
        <begin position="131"/>
        <end position="147"/>
    </location>
</feature>
<feature type="region of interest" description="Disordered" evidence="1">
    <location>
        <begin position="477"/>
        <end position="550"/>
    </location>
</feature>
<feature type="compositionally biased region" description="Basic and acidic residues" evidence="1">
    <location>
        <begin position="617"/>
        <end position="627"/>
    </location>
</feature>
<feature type="compositionally biased region" description="Basic and acidic residues" evidence="1">
    <location>
        <begin position="517"/>
        <end position="530"/>
    </location>
</feature>
<feature type="region of interest" description="Disordered" evidence="1">
    <location>
        <begin position="269"/>
        <end position="313"/>
    </location>
</feature>
<feature type="compositionally biased region" description="Low complexity" evidence="1">
    <location>
        <begin position="148"/>
        <end position="161"/>
    </location>
</feature>
<accession>A0A1E7EMB8</accession>
<proteinExistence type="predicted"/>
<feature type="compositionally biased region" description="Polar residues" evidence="1">
    <location>
        <begin position="216"/>
        <end position="226"/>
    </location>
</feature>
<reference evidence="3 4" key="1">
    <citation type="submission" date="2016-09" db="EMBL/GenBank/DDBJ databases">
        <title>Extensive genetic diversity and differential bi-allelic expression allows diatom success in the polar Southern Ocean.</title>
        <authorList>
            <consortium name="DOE Joint Genome Institute"/>
            <person name="Mock T."/>
            <person name="Otillar R.P."/>
            <person name="Strauss J."/>
            <person name="Dupont C."/>
            <person name="Frickenhaus S."/>
            <person name="Maumus F."/>
            <person name="Mcmullan M."/>
            <person name="Sanges R."/>
            <person name="Schmutz J."/>
            <person name="Toseland A."/>
            <person name="Valas R."/>
            <person name="Veluchamy A."/>
            <person name="Ward B.J."/>
            <person name="Allen A."/>
            <person name="Barry K."/>
            <person name="Falciatore A."/>
            <person name="Ferrante M."/>
            <person name="Fortunato A.E."/>
            <person name="Gloeckner G."/>
            <person name="Gruber A."/>
            <person name="Hipkin R."/>
            <person name="Janech M."/>
            <person name="Kroth P."/>
            <person name="Leese F."/>
            <person name="Lindquist E."/>
            <person name="Lyon B.R."/>
            <person name="Martin J."/>
            <person name="Mayer C."/>
            <person name="Parker M."/>
            <person name="Quesneville H."/>
            <person name="Raymond J."/>
            <person name="Uhlig C."/>
            <person name="Valentin K.U."/>
            <person name="Worden A.Z."/>
            <person name="Armbrust E.V."/>
            <person name="Bowler C."/>
            <person name="Green B."/>
            <person name="Moulton V."/>
            <person name="Van Oosterhout C."/>
            <person name="Grigoriev I."/>
        </authorList>
    </citation>
    <scope>NUCLEOTIDE SEQUENCE [LARGE SCALE GENOMIC DNA]</scope>
    <source>
        <strain evidence="3 4">CCMP1102</strain>
    </source>
</reference>
<sequence length="1136" mass="125221">MAFFVEGPVPFRTGADDPALDFNIENVTEDVINGLFCTYEPPTSTKSQRRAYTDAKEHPEKYKSGSRLKGAKSILKYTTNKIKPRRKKNINKKKKMKDIIKNYDNGSANANNNVSDGRDDDETVATSTELTMHDNRNNKTVTWRDQHPQPQQQQNQQQRQQSSTADRTRLENNVVEIADKYCGMFSQNAGENIAGLLSSPKGRDAQSFFRSGDGNGNDTPNSIASGTTTNTVDDAYTVDDDDDDDECSRGTAATNNKNKRSKKVLYDDLGNPVEEDDTDINHDDDGFFSTGCSSTPRGATPRGGSSGSQTTSNAASASASTAASTAAAAAYNCATSRSSTARGCRTNLICSNFAFMDNVMEAVGVAAVAAGVPPSCYNNIPKTCTGDGGTGGADAGAAAYIPKGCKPNLFCTGCSSTGLYDETGCTSTGCYNDNSNDNYNPPSATDASADANADTSSGNPDIVSELNEAQRALGIYEPKTYGPQPGRSPSKGGGGIFKRQSTPKHMRRSMQDLDDNVDAKEENKQQKEENDNNNASSDTYSASRSDVESEITMGNTTVKHFGRDRSYGDNSIIQGEDYASLFDEENNDDKTEQQQQHEKQQQPKKSSLKGSFSSMFEELKHVQKERSSLSSPYSGNDSKGHKFQRKNDNSNISVSSIKKQLEKRNIKKKSVVTGSYLKSINNQANSAVTGSRVDDETLLKSCRSSGVVASLKKQFDTRDPPSGGGLSFFNQSGIQPPTPRRSQYHQAYHQAFSPRTFASDDEIREDVSTTHVVTKPPTPRRNSTRSQYHQAYHQAFSPRKFASDGKIREEVSTAHVVSKDAPVSKKAPISKKAPVMRHSTLEISTRAVAENDDNDIYLDQYEEPQDHAVVNSKKKSKSKKVSKSKKRFSLFKLKSNDGDESAQRPKSPMKKLSKSLKNSVSKFKKSVQSVEGSRIQQDDRDHTFNLKFIMKLDLVAVFIIIVVLLPPLANVPDGYQLNGIPTILLKLVCWPYLFHNLVINNVKFSLILMFQSTRFFYFYLVIRTIVPDALLPAVLTRLVNISFHTFAKLLLEVIVSEYFDRRQWKFDSTCIVGPLGHDMSDKEVKQQVRSMCENYSKHATGTATNIKITNLTALYNSVYTTIMEGDDSEKCLLSFE</sequence>
<feature type="region of interest" description="Disordered" evidence="1">
    <location>
        <begin position="766"/>
        <end position="788"/>
    </location>
</feature>
<feature type="region of interest" description="Disordered" evidence="1">
    <location>
        <begin position="813"/>
        <end position="836"/>
    </location>
</feature>
<evidence type="ECO:0000313" key="3">
    <source>
        <dbReference type="EMBL" id="OEU06987.1"/>
    </source>
</evidence>
<dbReference type="InParanoid" id="A0A1E7EMB8"/>
<dbReference type="EMBL" id="KV784394">
    <property type="protein sequence ID" value="OEU06987.1"/>
    <property type="molecule type" value="Genomic_DNA"/>
</dbReference>
<feature type="transmembrane region" description="Helical" evidence="2">
    <location>
        <begin position="975"/>
        <end position="994"/>
    </location>
</feature>
<feature type="compositionally biased region" description="Basic and acidic residues" evidence="1">
    <location>
        <begin position="588"/>
        <end position="601"/>
    </location>
</feature>
<keyword evidence="2" id="KW-0472">Membrane</keyword>
<feature type="transmembrane region" description="Helical" evidence="2">
    <location>
        <begin position="1015"/>
        <end position="1035"/>
    </location>
</feature>
<evidence type="ECO:0000256" key="1">
    <source>
        <dbReference type="SAM" id="MobiDB-lite"/>
    </source>
</evidence>
<name>A0A1E7EMB8_9STRA</name>
<gene>
    <name evidence="3" type="ORF">FRACYDRAFT_252619</name>
</gene>
<feature type="region of interest" description="Disordered" evidence="1">
    <location>
        <begin position="586"/>
        <end position="652"/>
    </location>
</feature>
<feature type="region of interest" description="Disordered" evidence="1">
    <location>
        <begin position="714"/>
        <end position="741"/>
    </location>
</feature>
<feature type="region of interest" description="Disordered" evidence="1">
    <location>
        <begin position="441"/>
        <end position="462"/>
    </location>
</feature>
<feature type="compositionally biased region" description="Acidic residues" evidence="1">
    <location>
        <begin position="236"/>
        <end position="246"/>
    </location>
</feature>